<protein>
    <submittedName>
        <fullName evidence="1">Uncharacterized protein</fullName>
    </submittedName>
</protein>
<dbReference type="OrthoDB" id="283814at2759"/>
<organism evidence="1 2">
    <name type="scientific">Paramecium pentaurelia</name>
    <dbReference type="NCBI Taxonomy" id="43138"/>
    <lineage>
        <taxon>Eukaryota</taxon>
        <taxon>Sar</taxon>
        <taxon>Alveolata</taxon>
        <taxon>Ciliophora</taxon>
        <taxon>Intramacronucleata</taxon>
        <taxon>Oligohymenophorea</taxon>
        <taxon>Peniculida</taxon>
        <taxon>Parameciidae</taxon>
        <taxon>Paramecium</taxon>
    </lineage>
</organism>
<dbReference type="GO" id="GO:0000271">
    <property type="term" value="P:polysaccharide biosynthetic process"/>
    <property type="evidence" value="ECO:0007669"/>
    <property type="project" value="TreeGrafter"/>
</dbReference>
<proteinExistence type="predicted"/>
<dbReference type="EMBL" id="CAJJDO010000025">
    <property type="protein sequence ID" value="CAD8154330.1"/>
    <property type="molecule type" value="Genomic_DNA"/>
</dbReference>
<keyword evidence="2" id="KW-1185">Reference proteome</keyword>
<dbReference type="PANTHER" id="PTHR30244:SF34">
    <property type="entry name" value="DTDP-4-AMINO-4,6-DIDEOXYGALACTOSE TRANSAMINASE"/>
    <property type="match status" value="1"/>
</dbReference>
<sequence>MIKGYQIVPYSSLFIDMQYRHLFHTLWTYLNPLYQNKYLRKKCCSKSSLLQIEEIWLGKLKNYKILITLCIKAFKDLVLQVNLILVSMRSEVIKKGICIPEMIQIIRLNIPVEVTPDTLGCKLNQFKQFIQKKYQFCTYKTKGIMISQVFGAKFDASEIIDQVKSKGLFILEDEAQSFQIQMLTFLFFFCSLKNCSSFGGSISVYYNNDVLFRKMKALQESYPNDLKESKVYIKFQLYQKDFNKFNQYDIVKYQKNKQKFKIGLYQYFSKLRQQRICCQQYKWFQKESIRYSLNLKIQNNEQVQAFLNKEVCLYDKKVSIYQTYKYMQLNIEGSGILILLKDKFRQYPVMVPKLEMTNKILNARGIDAYIGVKQL</sequence>
<evidence type="ECO:0000313" key="1">
    <source>
        <dbReference type="EMBL" id="CAD8154330.1"/>
    </source>
</evidence>
<dbReference type="Proteomes" id="UP000689195">
    <property type="component" value="Unassembled WGS sequence"/>
</dbReference>
<accession>A0A8S1TPW8</accession>
<dbReference type="InterPro" id="IPR000653">
    <property type="entry name" value="DegT/StrS_aminotransferase"/>
</dbReference>
<dbReference type="GO" id="GO:0030170">
    <property type="term" value="F:pyridoxal phosphate binding"/>
    <property type="evidence" value="ECO:0007669"/>
    <property type="project" value="TreeGrafter"/>
</dbReference>
<comment type="caution">
    <text evidence="1">The sequence shown here is derived from an EMBL/GenBank/DDBJ whole genome shotgun (WGS) entry which is preliminary data.</text>
</comment>
<dbReference type="GO" id="GO:0008483">
    <property type="term" value="F:transaminase activity"/>
    <property type="evidence" value="ECO:0007669"/>
    <property type="project" value="TreeGrafter"/>
</dbReference>
<reference evidence="1" key="1">
    <citation type="submission" date="2021-01" db="EMBL/GenBank/DDBJ databases">
        <authorList>
            <consortium name="Genoscope - CEA"/>
            <person name="William W."/>
        </authorList>
    </citation>
    <scope>NUCLEOTIDE SEQUENCE</scope>
</reference>
<gene>
    <name evidence="1" type="ORF">PPENT_87.1.T0250318</name>
</gene>
<evidence type="ECO:0000313" key="2">
    <source>
        <dbReference type="Proteomes" id="UP000689195"/>
    </source>
</evidence>
<dbReference type="PANTHER" id="PTHR30244">
    <property type="entry name" value="TRANSAMINASE"/>
    <property type="match status" value="1"/>
</dbReference>
<name>A0A8S1TPW8_9CILI</name>
<dbReference type="AlphaFoldDB" id="A0A8S1TPW8"/>